<dbReference type="RefSeq" id="XP_011779517.1">
    <property type="nucleotide sequence ID" value="XM_011781215.1"/>
</dbReference>
<name>D0A6F2_TRYB9</name>
<dbReference type="EMBL" id="FN554974">
    <property type="protein sequence ID" value="CBH17253.1"/>
    <property type="molecule type" value="Genomic_DNA"/>
</dbReference>
<organism evidence="2 3">
    <name type="scientific">Trypanosoma brucei gambiense (strain MHOM/CI/86/DAL972)</name>
    <dbReference type="NCBI Taxonomy" id="679716"/>
    <lineage>
        <taxon>Eukaryota</taxon>
        <taxon>Discoba</taxon>
        <taxon>Euglenozoa</taxon>
        <taxon>Kinetoplastea</taxon>
        <taxon>Metakinetoplastina</taxon>
        <taxon>Trypanosomatida</taxon>
        <taxon>Trypanosomatidae</taxon>
        <taxon>Trypanosoma</taxon>
    </lineage>
</organism>
<evidence type="ECO:0000313" key="2">
    <source>
        <dbReference type="EMBL" id="CBH17253.1"/>
    </source>
</evidence>
<gene>
    <name evidence="2" type="ORF">TbgDal_XI3710</name>
</gene>
<dbReference type="AlphaFoldDB" id="D0A6F2"/>
<keyword evidence="1" id="KW-0472">Membrane</keyword>
<feature type="transmembrane region" description="Helical" evidence="1">
    <location>
        <begin position="52"/>
        <end position="75"/>
    </location>
</feature>
<proteinExistence type="predicted"/>
<keyword evidence="1" id="KW-0812">Transmembrane</keyword>
<protein>
    <submittedName>
        <fullName evidence="2">Uncharacterized protein</fullName>
    </submittedName>
</protein>
<accession>D0A6F2</accession>
<sequence length="126" mass="14447">MGNEMEELMCVCVCLCVTCSCNLKFKFQPYGHCGTDLGFYPRPPSSHCVNPLHIYVSIYLFICLFIFIDLICCYFHPDIILDLSPIVVSPKKINILILIKEKGRFLTSTKLKGKTSQHVEKIKRNK</sequence>
<reference evidence="3" key="1">
    <citation type="journal article" date="2010" name="PLoS Negl. Trop. Dis.">
        <title>The genome sequence of Trypanosoma brucei gambiense, causative agent of chronic human african trypanosomiasis.</title>
        <authorList>
            <person name="Jackson A.P."/>
            <person name="Sanders M."/>
            <person name="Berry A."/>
            <person name="McQuillan J."/>
            <person name="Aslett M.A."/>
            <person name="Quail M.A."/>
            <person name="Chukualim B."/>
            <person name="Capewell P."/>
            <person name="MacLeod A."/>
            <person name="Melville S.E."/>
            <person name="Gibson W."/>
            <person name="Barry J.D."/>
            <person name="Berriman M."/>
            <person name="Hertz-Fowler C."/>
        </authorList>
    </citation>
    <scope>NUCLEOTIDE SEQUENCE [LARGE SCALE GENOMIC DNA]</scope>
    <source>
        <strain evidence="3">MHOM/CI/86/DAL972</strain>
    </source>
</reference>
<dbReference type="KEGG" id="tbg:TbgDal_XI3710"/>
<evidence type="ECO:0000313" key="3">
    <source>
        <dbReference type="Proteomes" id="UP000002316"/>
    </source>
</evidence>
<dbReference type="GeneID" id="23867354"/>
<dbReference type="Proteomes" id="UP000002316">
    <property type="component" value="Chromosome 11"/>
</dbReference>
<keyword evidence="1" id="KW-1133">Transmembrane helix</keyword>
<evidence type="ECO:0000256" key="1">
    <source>
        <dbReference type="SAM" id="Phobius"/>
    </source>
</evidence>